<dbReference type="RefSeq" id="WP_262568370.1">
    <property type="nucleotide sequence ID" value="NZ_JAPFCC010000001.1"/>
</dbReference>
<evidence type="ECO:0000313" key="1">
    <source>
        <dbReference type="EMBL" id="MCW7553550.1"/>
    </source>
</evidence>
<gene>
    <name evidence="1" type="ORF">NX722_13125</name>
</gene>
<sequence>MRKYNLLKMLSQFLLVLSFFFFIGKGYGFSATLQIAPWHEPISLLAGVKLKAWLSSENIRDSNKSASELVRHHMVTAPNDGGTLSQGKEITISGKNTGQGHFSTEQNKRENSQPVTNNVDLLNSLTKIGTILKKTPDVMLILVWDIDDTIVYSQPDYQAKSAELQLNMLSANSFDAWRRNGQLMLILNTARPYDEFNFFDPKLYVPQADFIITNGGSRYFINNSIHDGYSLQKSQYTEFFPGATFPQAPWQVIIQHPCASISSTATLEIRCPQGVITNNIYSWFSDHLRGLSVFGVWGQQIKELGQYDLIFAYHKVFNKGAAFARLINIISGKVPDIRKKVKWVATAGDSLMDTSMMNTRMDYPFNAMAPTPYSPGLPANTIYIGTVLSKGGYLQEKRFKPLFDERTTFYSRVKSIAGIIEGTAELLLKHISRL</sequence>
<comment type="caution">
    <text evidence="1">The sequence shown here is derived from an EMBL/GenBank/DDBJ whole genome shotgun (WGS) entry which is preliminary data.</text>
</comment>
<proteinExistence type="predicted"/>
<keyword evidence="2" id="KW-1185">Reference proteome</keyword>
<organism evidence="1 2">
    <name type="scientific">Endozoicomonas gorgoniicola</name>
    <dbReference type="NCBI Taxonomy" id="1234144"/>
    <lineage>
        <taxon>Bacteria</taxon>
        <taxon>Pseudomonadati</taxon>
        <taxon>Pseudomonadota</taxon>
        <taxon>Gammaproteobacteria</taxon>
        <taxon>Oceanospirillales</taxon>
        <taxon>Endozoicomonadaceae</taxon>
        <taxon>Endozoicomonas</taxon>
    </lineage>
</organism>
<accession>A0ABT3MVZ7</accession>
<reference evidence="1 2" key="1">
    <citation type="submission" date="2022-10" db="EMBL/GenBank/DDBJ databases">
        <title>High-quality genome sequences of two octocoral-associated bacteria, Endozoicomonas euniceicola EF212 and Endozoicomonas gorgoniicola PS125.</title>
        <authorList>
            <person name="Chiou Y.-J."/>
            <person name="Chen Y.-H."/>
        </authorList>
    </citation>
    <scope>NUCLEOTIDE SEQUENCE [LARGE SCALE GENOMIC DNA]</scope>
    <source>
        <strain evidence="1 2">PS125</strain>
    </source>
</reference>
<name>A0ABT3MVZ7_9GAMM</name>
<dbReference type="InterPro" id="IPR036412">
    <property type="entry name" value="HAD-like_sf"/>
</dbReference>
<dbReference type="SUPFAM" id="SSF56784">
    <property type="entry name" value="HAD-like"/>
    <property type="match status" value="1"/>
</dbReference>
<protein>
    <recommendedName>
        <fullName evidence="3">LNS2/PITP domain-containing protein</fullName>
    </recommendedName>
</protein>
<dbReference type="Proteomes" id="UP001209854">
    <property type="component" value="Unassembled WGS sequence"/>
</dbReference>
<evidence type="ECO:0008006" key="3">
    <source>
        <dbReference type="Google" id="ProtNLM"/>
    </source>
</evidence>
<dbReference type="EMBL" id="JAPFCC010000001">
    <property type="protein sequence ID" value="MCW7553550.1"/>
    <property type="molecule type" value="Genomic_DNA"/>
</dbReference>
<evidence type="ECO:0000313" key="2">
    <source>
        <dbReference type="Proteomes" id="UP001209854"/>
    </source>
</evidence>